<reference evidence="1 2" key="1">
    <citation type="submission" date="2019-07" db="EMBL/GenBank/DDBJ databases">
        <title>Pseudomonas mangiferae sp. nov., isolated from bark of mango tree in Thailand.</title>
        <authorList>
            <person name="Srisuk N."/>
            <person name="Anurat P."/>
        </authorList>
    </citation>
    <scope>NUCLEOTIDE SEQUENCE [LARGE SCALE GENOMIC DNA]</scope>
    <source>
        <strain evidence="1 2">DMKU_BBB3-04</strain>
    </source>
</reference>
<accession>A0A553H3S5</accession>
<evidence type="ECO:0000313" key="2">
    <source>
        <dbReference type="Proteomes" id="UP000315235"/>
    </source>
</evidence>
<sequence length="62" mass="7188">MKKSRTTEFGYAENQASPVHADDIKQNVRALTELEVAELRKNMADSSAWMKAELLRRHRMKV</sequence>
<dbReference type="Proteomes" id="UP000315235">
    <property type="component" value="Unassembled WGS sequence"/>
</dbReference>
<name>A0A553H3S5_9PSED</name>
<dbReference type="RefSeq" id="WP_143487029.1">
    <property type="nucleotide sequence ID" value="NZ_VJOY01000002.1"/>
</dbReference>
<proteinExistence type="predicted"/>
<evidence type="ECO:0000313" key="1">
    <source>
        <dbReference type="EMBL" id="TRX76401.1"/>
    </source>
</evidence>
<dbReference type="AlphaFoldDB" id="A0A553H3S5"/>
<dbReference type="OrthoDB" id="6172948at2"/>
<dbReference type="EMBL" id="VJOY01000002">
    <property type="protein sequence ID" value="TRX76401.1"/>
    <property type="molecule type" value="Genomic_DNA"/>
</dbReference>
<keyword evidence="2" id="KW-1185">Reference proteome</keyword>
<organism evidence="1 2">
    <name type="scientific">Pseudomonas mangiferae</name>
    <dbReference type="NCBI Taxonomy" id="2593654"/>
    <lineage>
        <taxon>Bacteria</taxon>
        <taxon>Pseudomonadati</taxon>
        <taxon>Pseudomonadota</taxon>
        <taxon>Gammaproteobacteria</taxon>
        <taxon>Pseudomonadales</taxon>
        <taxon>Pseudomonadaceae</taxon>
        <taxon>Pseudomonas</taxon>
    </lineage>
</organism>
<comment type="caution">
    <text evidence="1">The sequence shown here is derived from an EMBL/GenBank/DDBJ whole genome shotgun (WGS) entry which is preliminary data.</text>
</comment>
<protein>
    <submittedName>
        <fullName evidence="1">Uncharacterized protein</fullName>
    </submittedName>
</protein>
<gene>
    <name evidence="1" type="ORF">FM069_04210</name>
</gene>